<evidence type="ECO:0000313" key="6">
    <source>
        <dbReference type="EMBL" id="KAE9201354.1"/>
    </source>
</evidence>
<dbReference type="AlphaFoldDB" id="A0A6A3SKH4"/>
<sequence length="147" mass="15949">MHYLTYFLLMCRGPRLATTAPPCNPWKPLCLRPLTPATVRNRPYHRTQRLRVPTVAVGGGVLAAAVAEGLAEVVAAAATRCRPRDWSLDHRTGGSSHRRTGKRDADERHVAAHAAVQPLTLILKCACGAESVPGSFPCVQRPDPSPR</sequence>
<evidence type="ECO:0000313" key="9">
    <source>
        <dbReference type="Proteomes" id="UP000440732"/>
    </source>
</evidence>
<protein>
    <recommendedName>
        <fullName evidence="11">Secreted protein</fullName>
    </recommendedName>
</protein>
<gene>
    <name evidence="6" type="ORF">PF005_g14995</name>
    <name evidence="4" type="ORF">PF006_g23179</name>
    <name evidence="5" type="ORF">PF007_g10699</name>
    <name evidence="3" type="ORF">PF009_g4360</name>
</gene>
<accession>A0A6A3SKH4</accession>
<organism evidence="5 10">
    <name type="scientific">Phytophthora fragariae</name>
    <dbReference type="NCBI Taxonomy" id="53985"/>
    <lineage>
        <taxon>Eukaryota</taxon>
        <taxon>Sar</taxon>
        <taxon>Stramenopiles</taxon>
        <taxon>Oomycota</taxon>
        <taxon>Peronosporomycetes</taxon>
        <taxon>Peronosporales</taxon>
        <taxon>Peronosporaceae</taxon>
        <taxon>Phytophthora</taxon>
    </lineage>
</organism>
<dbReference type="Proteomes" id="UP000433483">
    <property type="component" value="Unassembled WGS sequence"/>
</dbReference>
<evidence type="ECO:0000313" key="3">
    <source>
        <dbReference type="EMBL" id="KAE8946001.1"/>
    </source>
</evidence>
<evidence type="ECO:0000256" key="2">
    <source>
        <dbReference type="SAM" id="SignalP"/>
    </source>
</evidence>
<proteinExistence type="predicted"/>
<name>A0A6A3SKH4_9STRA</name>
<dbReference type="EMBL" id="QXGA01002354">
    <property type="protein sequence ID" value="KAE9099253.1"/>
    <property type="molecule type" value="Genomic_DNA"/>
</dbReference>
<dbReference type="Proteomes" id="UP000440732">
    <property type="component" value="Unassembled WGS sequence"/>
</dbReference>
<dbReference type="EMBL" id="QXFZ01000513">
    <property type="protein sequence ID" value="KAE9113562.1"/>
    <property type="molecule type" value="Genomic_DNA"/>
</dbReference>
<reference evidence="7 8" key="1">
    <citation type="submission" date="2018-08" db="EMBL/GenBank/DDBJ databases">
        <title>Genomic investigation of the strawberry pathogen Phytophthora fragariae indicates pathogenicity is determined by transcriptional variation in three key races.</title>
        <authorList>
            <person name="Adams T.M."/>
            <person name="Armitage A.D."/>
            <person name="Sobczyk M.K."/>
            <person name="Bates H.J."/>
            <person name="Dunwell J.M."/>
            <person name="Nellist C.F."/>
            <person name="Harrison R.J."/>
        </authorList>
    </citation>
    <scope>NUCLEOTIDE SEQUENCE [LARGE SCALE GENOMIC DNA]</scope>
    <source>
        <strain evidence="6 8">NOV-27</strain>
        <strain evidence="4 9">NOV-5</strain>
        <strain evidence="5 10">NOV-71</strain>
        <strain evidence="3 7">NOV-9</strain>
    </source>
</reference>
<feature type="region of interest" description="Disordered" evidence="1">
    <location>
        <begin position="86"/>
        <end position="107"/>
    </location>
</feature>
<evidence type="ECO:0000313" key="10">
    <source>
        <dbReference type="Proteomes" id="UP000441208"/>
    </source>
</evidence>
<dbReference type="EMBL" id="QXGF01000136">
    <property type="protein sequence ID" value="KAE8946001.1"/>
    <property type="molecule type" value="Genomic_DNA"/>
</dbReference>
<evidence type="ECO:0000256" key="1">
    <source>
        <dbReference type="SAM" id="MobiDB-lite"/>
    </source>
</evidence>
<evidence type="ECO:0008006" key="11">
    <source>
        <dbReference type="Google" id="ProtNLM"/>
    </source>
</evidence>
<keyword evidence="8" id="KW-1185">Reference proteome</keyword>
<evidence type="ECO:0000313" key="8">
    <source>
        <dbReference type="Proteomes" id="UP000433483"/>
    </source>
</evidence>
<evidence type="ECO:0000313" key="7">
    <source>
        <dbReference type="Proteomes" id="UP000429523"/>
    </source>
</evidence>
<comment type="caution">
    <text evidence="5">The sequence shown here is derived from an EMBL/GenBank/DDBJ whole genome shotgun (WGS) entry which is preliminary data.</text>
</comment>
<feature type="chain" id="PRO_5036380563" description="Secreted protein" evidence="2">
    <location>
        <begin position="20"/>
        <end position="147"/>
    </location>
</feature>
<keyword evidence="2" id="KW-0732">Signal</keyword>
<dbReference type="Proteomes" id="UP000441208">
    <property type="component" value="Unassembled WGS sequence"/>
</dbReference>
<dbReference type="EMBL" id="QXGB01000910">
    <property type="protein sequence ID" value="KAE9201354.1"/>
    <property type="molecule type" value="Genomic_DNA"/>
</dbReference>
<dbReference type="Proteomes" id="UP000429523">
    <property type="component" value="Unassembled WGS sequence"/>
</dbReference>
<evidence type="ECO:0000313" key="4">
    <source>
        <dbReference type="EMBL" id="KAE9099253.1"/>
    </source>
</evidence>
<evidence type="ECO:0000313" key="5">
    <source>
        <dbReference type="EMBL" id="KAE9113562.1"/>
    </source>
</evidence>
<feature type="signal peptide" evidence="2">
    <location>
        <begin position="1"/>
        <end position="19"/>
    </location>
</feature>